<evidence type="ECO:0000256" key="2">
    <source>
        <dbReference type="ARBA" id="ARBA00003049"/>
    </source>
</evidence>
<dbReference type="InterPro" id="IPR058866">
    <property type="entry name" value="GDPGP1_N"/>
</dbReference>
<dbReference type="OMA" id="NNEDWDG"/>
<evidence type="ECO:0000256" key="7">
    <source>
        <dbReference type="ARBA" id="ARBA00022490"/>
    </source>
</evidence>
<dbReference type="EMBL" id="CH991573">
    <property type="protein sequence ID" value="EDQ85447.1"/>
    <property type="molecule type" value="Genomic_DNA"/>
</dbReference>
<feature type="domain" description="GDPGP1-like C-terminal" evidence="14">
    <location>
        <begin position="255"/>
        <end position="390"/>
    </location>
</feature>
<dbReference type="Pfam" id="PF26216">
    <property type="entry name" value="GDPGP1_C"/>
    <property type="match status" value="1"/>
</dbReference>
<evidence type="ECO:0000256" key="12">
    <source>
        <dbReference type="ARBA" id="ARBA00022801"/>
    </source>
</evidence>
<dbReference type="RefSeq" id="XP_001749638.1">
    <property type="nucleotide sequence ID" value="XM_001749586.1"/>
</dbReference>
<dbReference type="GO" id="GO:0005737">
    <property type="term" value="C:cytoplasm"/>
    <property type="evidence" value="ECO:0000318"/>
    <property type="project" value="GO_Central"/>
</dbReference>
<evidence type="ECO:0000313" key="17">
    <source>
        <dbReference type="Proteomes" id="UP000001357"/>
    </source>
</evidence>
<evidence type="ECO:0000313" key="16">
    <source>
        <dbReference type="EMBL" id="EDQ85447.1"/>
    </source>
</evidence>
<feature type="domain" description="GDPGP1-like N-terminal" evidence="15">
    <location>
        <begin position="65"/>
        <end position="245"/>
    </location>
</feature>
<evidence type="ECO:0000256" key="3">
    <source>
        <dbReference type="ARBA" id="ARBA00004496"/>
    </source>
</evidence>
<dbReference type="GO" id="GO:0005085">
    <property type="term" value="F:guanyl-nucleotide exchange factor activity"/>
    <property type="evidence" value="ECO:0007669"/>
    <property type="project" value="UniProtKB-KW"/>
</dbReference>
<dbReference type="Pfam" id="PF26217">
    <property type="entry name" value="GDPGP1_N"/>
    <property type="match status" value="1"/>
</dbReference>
<proteinExistence type="inferred from homology"/>
<evidence type="ECO:0000256" key="5">
    <source>
        <dbReference type="ARBA" id="ARBA00012507"/>
    </source>
</evidence>
<keyword evidence="10" id="KW-0548">Nucleotidyltransferase</keyword>
<keyword evidence="13" id="KW-0472">Membrane</keyword>
<keyword evidence="17" id="KW-1185">Reference proteome</keyword>
<evidence type="ECO:0000256" key="6">
    <source>
        <dbReference type="ARBA" id="ARBA00018857"/>
    </source>
</evidence>
<dbReference type="KEGG" id="mbr:MONBRDRAFT_11778"/>
<evidence type="ECO:0000256" key="9">
    <source>
        <dbReference type="ARBA" id="ARBA00022679"/>
    </source>
</evidence>
<dbReference type="InterPro" id="IPR058865">
    <property type="entry name" value="GDPGP1_C"/>
</dbReference>
<keyword evidence="9" id="KW-0808">Transferase</keyword>
<evidence type="ECO:0000256" key="8">
    <source>
        <dbReference type="ARBA" id="ARBA00022658"/>
    </source>
</evidence>
<dbReference type="AlphaFoldDB" id="A9VA94"/>
<name>A9VA94_MONBE</name>
<keyword evidence="13" id="KW-1133">Transmembrane helix</keyword>
<gene>
    <name evidence="16" type="ORF">MONBRDRAFT_11778</name>
</gene>
<evidence type="ECO:0000259" key="14">
    <source>
        <dbReference type="Pfam" id="PF26216"/>
    </source>
</evidence>
<evidence type="ECO:0000259" key="15">
    <source>
        <dbReference type="Pfam" id="PF26217"/>
    </source>
</evidence>
<keyword evidence="11" id="KW-0547">Nucleotide-binding</keyword>
<dbReference type="GO" id="GO:0016787">
    <property type="term" value="F:hydrolase activity"/>
    <property type="evidence" value="ECO:0007669"/>
    <property type="project" value="UniProtKB-KW"/>
</dbReference>
<keyword evidence="8" id="KW-0344">Guanine-nucleotide releasing factor</keyword>
<dbReference type="PANTHER" id="PTHR20884:SF8">
    <property type="entry name" value="GDP-D-GLUCOSE PHOSPHORYLASE 1"/>
    <property type="match status" value="1"/>
</dbReference>
<dbReference type="GeneID" id="5894986"/>
<evidence type="ECO:0000256" key="11">
    <source>
        <dbReference type="ARBA" id="ARBA00022741"/>
    </source>
</evidence>
<accession>A9VA94</accession>
<evidence type="ECO:0000256" key="4">
    <source>
        <dbReference type="ARBA" id="ARBA00006451"/>
    </source>
</evidence>
<evidence type="ECO:0000256" key="1">
    <source>
        <dbReference type="ARBA" id="ARBA00000063"/>
    </source>
</evidence>
<dbReference type="GO" id="GO:0006006">
    <property type="term" value="P:glucose metabolic process"/>
    <property type="evidence" value="ECO:0000318"/>
    <property type="project" value="GO_Central"/>
</dbReference>
<sequence length="407" mass="46182">MKQRQARISRRSAPVLSAVHQPEEWRRRAWGYALASFLALALLSHLHFVPFACLKSTPFSEIPSLDTVLESRWQAAYRRGVFRTTTERSLPKRTIRNGQLSFSLALNEGRQQKRQTLVTAAAAAADPGDHENALQLTRPFIEADFHFGKVDSNEYLFIVDEVADRVRCGPVADLHQHAVLINPFPLGWLSGLLVPYLLEHRPQVMTRDALTAGFAFAQRLQNPYTRLAFNSLEAGASVNHLHFQFWQFDAPLAVELATRQLYFRFGEELTLHILPDAPVHTLAVEYFRTTATGAIVVVQRIIDLLYQHVLPFNLVFSRYYVNAGISPSRSTVYIVLRQRMHPFPGINIGFPEVSGELICTSSSIYHSVTAHNISQHWRDNVRLSGDRYTEFLGSLKRHLPTLLSETT</sequence>
<protein>
    <recommendedName>
        <fullName evidence="6">GDP-D-glucose phosphorylase 1</fullName>
        <ecNumber evidence="5">2.7.7.78</ecNumber>
    </recommendedName>
</protein>
<feature type="transmembrane region" description="Helical" evidence="13">
    <location>
        <begin position="29"/>
        <end position="48"/>
    </location>
</feature>
<keyword evidence="12" id="KW-0378">Hydrolase</keyword>
<dbReference type="FunCoup" id="A9VA94">
    <property type="interactions" value="297"/>
</dbReference>
<dbReference type="eggNOG" id="KOG2720">
    <property type="taxonomic scope" value="Eukaryota"/>
</dbReference>
<comment type="catalytic activity">
    <reaction evidence="1">
        <text>GDP-alpha-D-glucose + phosphate = alpha-D-glucose 1-phosphate + GDP + H(+)</text>
        <dbReference type="Rhea" id="RHEA:30387"/>
        <dbReference type="ChEBI" id="CHEBI:15378"/>
        <dbReference type="ChEBI" id="CHEBI:43474"/>
        <dbReference type="ChEBI" id="CHEBI:58189"/>
        <dbReference type="ChEBI" id="CHEBI:58601"/>
        <dbReference type="ChEBI" id="CHEBI:62230"/>
        <dbReference type="EC" id="2.7.7.78"/>
    </reaction>
</comment>
<dbReference type="EC" id="2.7.7.78" evidence="5"/>
<evidence type="ECO:0000256" key="13">
    <source>
        <dbReference type="SAM" id="Phobius"/>
    </source>
</evidence>
<dbReference type="InParanoid" id="A9VA94"/>
<dbReference type="Proteomes" id="UP000001357">
    <property type="component" value="Unassembled WGS sequence"/>
</dbReference>
<evidence type="ECO:0000256" key="10">
    <source>
        <dbReference type="ARBA" id="ARBA00022695"/>
    </source>
</evidence>
<comment type="function">
    <text evidence="2">Specific and highly efficient GDP-D-glucose phosphorylase regulating the levels of GDP-D-glucose in cells.</text>
</comment>
<dbReference type="GO" id="GO:0000166">
    <property type="term" value="F:nucleotide binding"/>
    <property type="evidence" value="ECO:0007669"/>
    <property type="project" value="UniProtKB-KW"/>
</dbReference>
<organism evidence="16 17">
    <name type="scientific">Monosiga brevicollis</name>
    <name type="common">Choanoflagellate</name>
    <dbReference type="NCBI Taxonomy" id="81824"/>
    <lineage>
        <taxon>Eukaryota</taxon>
        <taxon>Choanoflagellata</taxon>
        <taxon>Craspedida</taxon>
        <taxon>Salpingoecidae</taxon>
        <taxon>Monosiga</taxon>
    </lineage>
</organism>
<keyword evidence="13" id="KW-0812">Transmembrane</keyword>
<dbReference type="GO" id="GO:0080048">
    <property type="term" value="F:GDP-D-glucose phosphorylase activity"/>
    <property type="evidence" value="ECO:0000318"/>
    <property type="project" value="GO_Central"/>
</dbReference>
<comment type="similarity">
    <text evidence="4">Belongs to the GDPGP1 family.</text>
</comment>
<comment type="subcellular location">
    <subcellularLocation>
        <location evidence="3">Cytoplasm</location>
    </subcellularLocation>
</comment>
<dbReference type="InterPro" id="IPR026506">
    <property type="entry name" value="GDPGP"/>
</dbReference>
<keyword evidence="7" id="KW-0963">Cytoplasm</keyword>
<reference evidence="16 17" key="1">
    <citation type="journal article" date="2008" name="Nature">
        <title>The genome of the choanoflagellate Monosiga brevicollis and the origin of metazoans.</title>
        <authorList>
            <consortium name="JGI Sequencing"/>
            <person name="King N."/>
            <person name="Westbrook M.J."/>
            <person name="Young S.L."/>
            <person name="Kuo A."/>
            <person name="Abedin M."/>
            <person name="Chapman J."/>
            <person name="Fairclough S."/>
            <person name="Hellsten U."/>
            <person name="Isogai Y."/>
            <person name="Letunic I."/>
            <person name="Marr M."/>
            <person name="Pincus D."/>
            <person name="Putnam N."/>
            <person name="Rokas A."/>
            <person name="Wright K.J."/>
            <person name="Zuzow R."/>
            <person name="Dirks W."/>
            <person name="Good M."/>
            <person name="Goodstein D."/>
            <person name="Lemons D."/>
            <person name="Li W."/>
            <person name="Lyons J.B."/>
            <person name="Morris A."/>
            <person name="Nichols S."/>
            <person name="Richter D.J."/>
            <person name="Salamov A."/>
            <person name="Bork P."/>
            <person name="Lim W.A."/>
            <person name="Manning G."/>
            <person name="Miller W.T."/>
            <person name="McGinnis W."/>
            <person name="Shapiro H."/>
            <person name="Tjian R."/>
            <person name="Grigoriev I.V."/>
            <person name="Rokhsar D."/>
        </authorList>
    </citation>
    <scope>NUCLEOTIDE SEQUENCE [LARGE SCALE GENOMIC DNA]</scope>
    <source>
        <strain evidence="17">MX1 / ATCC 50154</strain>
    </source>
</reference>
<dbReference type="STRING" id="81824.A9VA94"/>
<dbReference type="PANTHER" id="PTHR20884">
    <property type="entry name" value="GDP-D-GLUCOSE PHOSPHORYLASE 1"/>
    <property type="match status" value="1"/>
</dbReference>